<organism evidence="1 2">
    <name type="scientific">Nephila pilipes</name>
    <name type="common">Giant wood spider</name>
    <name type="synonym">Nephila maculata</name>
    <dbReference type="NCBI Taxonomy" id="299642"/>
    <lineage>
        <taxon>Eukaryota</taxon>
        <taxon>Metazoa</taxon>
        <taxon>Ecdysozoa</taxon>
        <taxon>Arthropoda</taxon>
        <taxon>Chelicerata</taxon>
        <taxon>Arachnida</taxon>
        <taxon>Araneae</taxon>
        <taxon>Araneomorphae</taxon>
        <taxon>Entelegynae</taxon>
        <taxon>Araneoidea</taxon>
        <taxon>Nephilidae</taxon>
        <taxon>Nephila</taxon>
    </lineage>
</organism>
<comment type="caution">
    <text evidence="1">The sequence shown here is derived from an EMBL/GenBank/DDBJ whole genome shotgun (WGS) entry which is preliminary data.</text>
</comment>
<dbReference type="EMBL" id="BMAW01030910">
    <property type="protein sequence ID" value="GFU18725.1"/>
    <property type="molecule type" value="Genomic_DNA"/>
</dbReference>
<dbReference type="Proteomes" id="UP000887013">
    <property type="component" value="Unassembled WGS sequence"/>
</dbReference>
<evidence type="ECO:0000313" key="1">
    <source>
        <dbReference type="EMBL" id="GFU18725.1"/>
    </source>
</evidence>
<name>A0A8X6QH32_NEPPI</name>
<sequence length="67" mass="7727">MAILARGRKDVLVILIEQYGHEDMTDLKILDLKKAITDIKKFTEELRLLYEWIGHGGFFTLPGLPLE</sequence>
<evidence type="ECO:0000313" key="2">
    <source>
        <dbReference type="Proteomes" id="UP000887013"/>
    </source>
</evidence>
<keyword evidence="2" id="KW-1185">Reference proteome</keyword>
<reference evidence="1" key="1">
    <citation type="submission" date="2020-08" db="EMBL/GenBank/DDBJ databases">
        <title>Multicomponent nature underlies the extraordinary mechanical properties of spider dragline silk.</title>
        <authorList>
            <person name="Kono N."/>
            <person name="Nakamura H."/>
            <person name="Mori M."/>
            <person name="Yoshida Y."/>
            <person name="Ohtoshi R."/>
            <person name="Malay A.D."/>
            <person name="Moran D.A.P."/>
            <person name="Tomita M."/>
            <person name="Numata K."/>
            <person name="Arakawa K."/>
        </authorList>
    </citation>
    <scope>NUCLEOTIDE SEQUENCE</scope>
</reference>
<accession>A0A8X6QH32</accession>
<gene>
    <name evidence="1" type="ORF">NPIL_533691</name>
</gene>
<protein>
    <submittedName>
        <fullName evidence="1">Uncharacterized protein</fullName>
    </submittedName>
</protein>
<dbReference type="AlphaFoldDB" id="A0A8X6QH32"/>
<proteinExistence type="predicted"/>